<name>A0ABX6TC99_9SPHN</name>
<evidence type="ECO:0000256" key="1">
    <source>
        <dbReference type="SAM" id="MobiDB-lite"/>
    </source>
</evidence>
<keyword evidence="3" id="KW-1185">Reference proteome</keyword>
<evidence type="ECO:0000313" key="2">
    <source>
        <dbReference type="EMBL" id="QNP46981.1"/>
    </source>
</evidence>
<dbReference type="Proteomes" id="UP000516105">
    <property type="component" value="Chromosome"/>
</dbReference>
<evidence type="ECO:0000313" key="3">
    <source>
        <dbReference type="Proteomes" id="UP000516105"/>
    </source>
</evidence>
<protein>
    <submittedName>
        <fullName evidence="2">Mitochondrial fission ELM1 family protein</fullName>
    </submittedName>
</protein>
<feature type="region of interest" description="Disordered" evidence="1">
    <location>
        <begin position="76"/>
        <end position="102"/>
    </location>
</feature>
<dbReference type="InterPro" id="IPR009367">
    <property type="entry name" value="Elm1-like"/>
</dbReference>
<organism evidence="2 3">
    <name type="scientific">Sphingomonas sediminicola</name>
    <dbReference type="NCBI Taxonomy" id="386874"/>
    <lineage>
        <taxon>Bacteria</taxon>
        <taxon>Pseudomonadati</taxon>
        <taxon>Pseudomonadota</taxon>
        <taxon>Alphaproteobacteria</taxon>
        <taxon>Sphingomonadales</taxon>
        <taxon>Sphingomonadaceae</taxon>
        <taxon>Sphingomonas</taxon>
    </lineage>
</organism>
<dbReference type="Pfam" id="PF06258">
    <property type="entry name" value="Mito_fiss_Elm1"/>
    <property type="match status" value="1"/>
</dbReference>
<reference evidence="2 3" key="1">
    <citation type="submission" date="2020-08" db="EMBL/GenBank/DDBJ databases">
        <title>Genome sequence of Sphingomonas sediminicola KACC 15039T.</title>
        <authorList>
            <person name="Hyun D.-W."/>
            <person name="Bae J.-W."/>
        </authorList>
    </citation>
    <scope>NUCLEOTIDE SEQUENCE [LARGE SCALE GENOMIC DNA]</scope>
    <source>
        <strain evidence="2 3">KACC 15039</strain>
    </source>
</reference>
<proteinExistence type="predicted"/>
<gene>
    <name evidence="2" type="ORF">H9L14_09130</name>
</gene>
<dbReference type="EMBL" id="CP060782">
    <property type="protein sequence ID" value="QNP46981.1"/>
    <property type="molecule type" value="Genomic_DNA"/>
</dbReference>
<accession>A0ABX6TC99</accession>
<sequence length="102" mass="10814">MKRSLEDQLTGDAEACVHDFPRFATLLARCDEFHVTADSVSMLSEAILTGRPVGMIPSGVPCAAKSAISCADLGSHSRPERTCRASGAISPKTDSSERSSYP</sequence>